<reference evidence="1 2" key="2">
    <citation type="submission" date="2020-07" db="EMBL/GenBank/DDBJ databases">
        <title>Genome assembly of wild tea tree DASZ reveals pedigree and selection history of tea varieties.</title>
        <authorList>
            <person name="Zhang W."/>
        </authorList>
    </citation>
    <scope>NUCLEOTIDE SEQUENCE [LARGE SCALE GENOMIC DNA]</scope>
    <source>
        <strain evidence="2">cv. G240</strain>
        <tissue evidence="1">Leaf</tissue>
    </source>
</reference>
<sequence>MPYKPFQNFPPNQCGTSHFTTLRNFHQNSISMEHTLASISHSLGNGFEQPNIPRESQRGIERVTTLTRVNRRSGPT</sequence>
<dbReference type="EMBL" id="JACBKZ010000014">
    <property type="protein sequence ID" value="KAF5934059.1"/>
    <property type="molecule type" value="Genomic_DNA"/>
</dbReference>
<accession>A0A7J7G0A7</accession>
<dbReference type="AlphaFoldDB" id="A0A7J7G0A7"/>
<evidence type="ECO:0000313" key="1">
    <source>
        <dbReference type="EMBL" id="KAF5934059.1"/>
    </source>
</evidence>
<organism evidence="1 2">
    <name type="scientific">Camellia sinensis</name>
    <name type="common">Tea plant</name>
    <name type="synonym">Thea sinensis</name>
    <dbReference type="NCBI Taxonomy" id="4442"/>
    <lineage>
        <taxon>Eukaryota</taxon>
        <taxon>Viridiplantae</taxon>
        <taxon>Streptophyta</taxon>
        <taxon>Embryophyta</taxon>
        <taxon>Tracheophyta</taxon>
        <taxon>Spermatophyta</taxon>
        <taxon>Magnoliopsida</taxon>
        <taxon>eudicotyledons</taxon>
        <taxon>Gunneridae</taxon>
        <taxon>Pentapetalae</taxon>
        <taxon>asterids</taxon>
        <taxon>Ericales</taxon>
        <taxon>Theaceae</taxon>
        <taxon>Camellia</taxon>
    </lineage>
</organism>
<comment type="caution">
    <text evidence="1">The sequence shown here is derived from an EMBL/GenBank/DDBJ whole genome shotgun (WGS) entry which is preliminary data.</text>
</comment>
<gene>
    <name evidence="1" type="ORF">HYC85_030230</name>
</gene>
<evidence type="ECO:0000313" key="2">
    <source>
        <dbReference type="Proteomes" id="UP000593564"/>
    </source>
</evidence>
<protein>
    <submittedName>
        <fullName evidence="1">Uncharacterized protein</fullName>
    </submittedName>
</protein>
<name>A0A7J7G0A7_CAMSI</name>
<proteinExistence type="predicted"/>
<keyword evidence="2" id="KW-1185">Reference proteome</keyword>
<dbReference type="Proteomes" id="UP000593564">
    <property type="component" value="Unassembled WGS sequence"/>
</dbReference>
<reference evidence="2" key="1">
    <citation type="journal article" date="2020" name="Nat. Commun.">
        <title>Genome assembly of wild tea tree DASZ reveals pedigree and selection history of tea varieties.</title>
        <authorList>
            <person name="Zhang W."/>
            <person name="Zhang Y."/>
            <person name="Qiu H."/>
            <person name="Guo Y."/>
            <person name="Wan H."/>
            <person name="Zhang X."/>
            <person name="Scossa F."/>
            <person name="Alseekh S."/>
            <person name="Zhang Q."/>
            <person name="Wang P."/>
            <person name="Xu L."/>
            <person name="Schmidt M.H."/>
            <person name="Jia X."/>
            <person name="Li D."/>
            <person name="Zhu A."/>
            <person name="Guo F."/>
            <person name="Chen W."/>
            <person name="Ni D."/>
            <person name="Usadel B."/>
            <person name="Fernie A.R."/>
            <person name="Wen W."/>
        </authorList>
    </citation>
    <scope>NUCLEOTIDE SEQUENCE [LARGE SCALE GENOMIC DNA]</scope>
    <source>
        <strain evidence="2">cv. G240</strain>
    </source>
</reference>